<reference evidence="3" key="3">
    <citation type="submission" date="2021-02" db="UniProtKB">
        <authorList>
            <consortium name="EnsemblMetazoa"/>
        </authorList>
    </citation>
    <scope>IDENTIFICATION</scope>
    <source>
        <strain evidence="3">USDA</strain>
    </source>
</reference>
<dbReference type="CTD" id="8230994"/>
<evidence type="ECO:0000313" key="2">
    <source>
        <dbReference type="EMBL" id="EEB10728.1"/>
    </source>
</evidence>
<dbReference type="EMBL" id="DS235030">
    <property type="protein sequence ID" value="EEB10728.1"/>
    <property type="molecule type" value="Genomic_DNA"/>
</dbReference>
<evidence type="ECO:0000313" key="3">
    <source>
        <dbReference type="EnsemblMetazoa" id="PHUM061050-PA"/>
    </source>
</evidence>
<name>E0VBH2_PEDHC</name>
<accession>E0VBH2</accession>
<keyword evidence="1" id="KW-0732">Signal</keyword>
<dbReference type="GeneID" id="8230994"/>
<gene>
    <name evidence="3" type="primary">8230994</name>
    <name evidence="2" type="ORF">Phum_PHUM061050</name>
</gene>
<reference evidence="2" key="2">
    <citation type="submission" date="2007-04" db="EMBL/GenBank/DDBJ databases">
        <title>The genome of the human body louse.</title>
        <authorList>
            <consortium name="The Human Body Louse Genome Consortium"/>
            <person name="Kirkness E."/>
            <person name="Walenz B."/>
            <person name="Hass B."/>
            <person name="Bruggner R."/>
            <person name="Strausberg R."/>
        </authorList>
    </citation>
    <scope>NUCLEOTIDE SEQUENCE</scope>
    <source>
        <strain evidence="2">USDA</strain>
    </source>
</reference>
<dbReference type="AlphaFoldDB" id="E0VBH2"/>
<evidence type="ECO:0008006" key="5">
    <source>
        <dbReference type="Google" id="ProtNLM"/>
    </source>
</evidence>
<organism>
    <name type="scientific">Pediculus humanus subsp. corporis</name>
    <name type="common">Body louse</name>
    <dbReference type="NCBI Taxonomy" id="121224"/>
    <lineage>
        <taxon>Eukaryota</taxon>
        <taxon>Metazoa</taxon>
        <taxon>Ecdysozoa</taxon>
        <taxon>Arthropoda</taxon>
        <taxon>Hexapoda</taxon>
        <taxon>Insecta</taxon>
        <taxon>Pterygota</taxon>
        <taxon>Neoptera</taxon>
        <taxon>Paraneoptera</taxon>
        <taxon>Psocodea</taxon>
        <taxon>Troctomorpha</taxon>
        <taxon>Phthiraptera</taxon>
        <taxon>Anoplura</taxon>
        <taxon>Pediculidae</taxon>
        <taxon>Pediculus</taxon>
    </lineage>
</organism>
<keyword evidence="4" id="KW-1185">Reference proteome</keyword>
<sequence>MLWPNNNIFVAMLFIWALGGAQLQKIIFNGSNFCDYVKLCHCSSDRTEIECRQTGINNFTSQSFPTTTIKLKIIWIRFEKG</sequence>
<reference evidence="2" key="1">
    <citation type="submission" date="2007-04" db="EMBL/GenBank/DDBJ databases">
        <title>Annotation of Pediculus humanus corporis strain USDA.</title>
        <authorList>
            <person name="Kirkness E."/>
            <person name="Hannick L."/>
            <person name="Hass B."/>
            <person name="Bruggner R."/>
            <person name="Lawson D."/>
            <person name="Bidwell S."/>
            <person name="Joardar V."/>
            <person name="Caler E."/>
            <person name="Walenz B."/>
            <person name="Inman J."/>
            <person name="Schobel S."/>
            <person name="Galinsky K."/>
            <person name="Amedeo P."/>
            <person name="Strausberg R."/>
        </authorList>
    </citation>
    <scope>NUCLEOTIDE SEQUENCE</scope>
    <source>
        <strain evidence="2">USDA</strain>
    </source>
</reference>
<protein>
    <recommendedName>
        <fullName evidence="5">Secreted protein</fullName>
    </recommendedName>
</protein>
<dbReference type="RefSeq" id="XP_002423466.1">
    <property type="nucleotide sequence ID" value="XM_002423421.1"/>
</dbReference>
<dbReference type="InParanoid" id="E0VBH2"/>
<evidence type="ECO:0000256" key="1">
    <source>
        <dbReference type="SAM" id="SignalP"/>
    </source>
</evidence>
<dbReference type="HOGENOM" id="CLU_2576718_0_0_1"/>
<proteinExistence type="predicted"/>
<dbReference type="VEuPathDB" id="VectorBase:PHUM061050"/>
<feature type="chain" id="PRO_5014570032" description="Secreted protein" evidence="1">
    <location>
        <begin position="24"/>
        <end position="81"/>
    </location>
</feature>
<dbReference type="EMBL" id="AAZO01000715">
    <property type="status" value="NOT_ANNOTATED_CDS"/>
    <property type="molecule type" value="Genomic_DNA"/>
</dbReference>
<dbReference type="Proteomes" id="UP000009046">
    <property type="component" value="Unassembled WGS sequence"/>
</dbReference>
<evidence type="ECO:0000313" key="4">
    <source>
        <dbReference type="Proteomes" id="UP000009046"/>
    </source>
</evidence>
<dbReference type="KEGG" id="phu:Phum_PHUM061050"/>
<dbReference type="EnsemblMetazoa" id="PHUM061050-RA">
    <property type="protein sequence ID" value="PHUM061050-PA"/>
    <property type="gene ID" value="PHUM061050"/>
</dbReference>
<feature type="signal peptide" evidence="1">
    <location>
        <begin position="1"/>
        <end position="23"/>
    </location>
</feature>